<evidence type="ECO:0000256" key="1">
    <source>
        <dbReference type="SAM" id="SignalP"/>
    </source>
</evidence>
<protein>
    <submittedName>
        <fullName evidence="2">Uncharacterized protein</fullName>
    </submittedName>
</protein>
<dbReference type="AlphaFoldDB" id="A0A4Y5Z0W0"/>
<dbReference type="Proteomes" id="UP000316093">
    <property type="component" value="Chromosome"/>
</dbReference>
<gene>
    <name evidence="2" type="ORF">FIV34_05510</name>
</gene>
<dbReference type="EMBL" id="CP041046">
    <property type="protein sequence ID" value="QDE38697.1"/>
    <property type="molecule type" value="Genomic_DNA"/>
</dbReference>
<name>A0A4Y5Z0W0_9GAMM</name>
<keyword evidence="1" id="KW-0732">Signal</keyword>
<proteinExistence type="predicted"/>
<feature type="signal peptide" evidence="1">
    <location>
        <begin position="1"/>
        <end position="21"/>
    </location>
</feature>
<dbReference type="RefSeq" id="WP_139980452.1">
    <property type="nucleotide sequence ID" value="NZ_CP041046.1"/>
</dbReference>
<reference evidence="2 3" key="1">
    <citation type="submission" date="2019-06" db="EMBL/GenBank/DDBJ databases">
        <title>A complete genome sequence for Luteibacter pinisoli MAH-14.</title>
        <authorList>
            <person name="Baltrus D.A."/>
        </authorList>
    </citation>
    <scope>NUCLEOTIDE SEQUENCE [LARGE SCALE GENOMIC DNA]</scope>
    <source>
        <strain evidence="2 3">MAH-14</strain>
    </source>
</reference>
<evidence type="ECO:0000313" key="2">
    <source>
        <dbReference type="EMBL" id="QDE38697.1"/>
    </source>
</evidence>
<organism evidence="2 3">
    <name type="scientific">Luteibacter pinisoli</name>
    <dbReference type="NCBI Taxonomy" id="2589080"/>
    <lineage>
        <taxon>Bacteria</taxon>
        <taxon>Pseudomonadati</taxon>
        <taxon>Pseudomonadota</taxon>
        <taxon>Gammaproteobacteria</taxon>
        <taxon>Lysobacterales</taxon>
        <taxon>Rhodanobacteraceae</taxon>
        <taxon>Luteibacter</taxon>
    </lineage>
</organism>
<dbReference type="KEGG" id="lpy:FIV34_05510"/>
<evidence type="ECO:0000313" key="3">
    <source>
        <dbReference type="Proteomes" id="UP000316093"/>
    </source>
</evidence>
<dbReference type="OrthoDB" id="5959892at2"/>
<sequence>MNPIRMAVLGLLISLPGASYAQQPVAYPAKGQSTETQASDAAYCRNWTQSQTGISQQMANQPAAQQTGPAVGGGQRVRGAARGAAAGAVIGGVANNDAGHGAGVGATAGVVAGGMRARQEKRANNAAAVNQQQNTLATFNQAYGSCMTGRGYTIR</sequence>
<accession>A0A4Y5Z0W0</accession>
<feature type="chain" id="PRO_5021317897" evidence="1">
    <location>
        <begin position="22"/>
        <end position="155"/>
    </location>
</feature>
<keyword evidence="3" id="KW-1185">Reference proteome</keyword>